<dbReference type="Proteomes" id="UP001239111">
    <property type="component" value="Chromosome 4"/>
</dbReference>
<reference evidence="1" key="1">
    <citation type="submission" date="2023-04" db="EMBL/GenBank/DDBJ databases">
        <title>A chromosome-level genome assembly of the parasitoid wasp Eretmocerus hayati.</title>
        <authorList>
            <person name="Zhong Y."/>
            <person name="Liu S."/>
            <person name="Liu Y."/>
        </authorList>
    </citation>
    <scope>NUCLEOTIDE SEQUENCE</scope>
    <source>
        <strain evidence="1">ZJU_SS_LIU_2023</strain>
    </source>
</reference>
<comment type="caution">
    <text evidence="1">The sequence shown here is derived from an EMBL/GenBank/DDBJ whole genome shotgun (WGS) entry which is preliminary data.</text>
</comment>
<keyword evidence="2" id="KW-1185">Reference proteome</keyword>
<organism evidence="1 2">
    <name type="scientific">Eretmocerus hayati</name>
    <dbReference type="NCBI Taxonomy" id="131215"/>
    <lineage>
        <taxon>Eukaryota</taxon>
        <taxon>Metazoa</taxon>
        <taxon>Ecdysozoa</taxon>
        <taxon>Arthropoda</taxon>
        <taxon>Hexapoda</taxon>
        <taxon>Insecta</taxon>
        <taxon>Pterygota</taxon>
        <taxon>Neoptera</taxon>
        <taxon>Endopterygota</taxon>
        <taxon>Hymenoptera</taxon>
        <taxon>Apocrita</taxon>
        <taxon>Proctotrupomorpha</taxon>
        <taxon>Chalcidoidea</taxon>
        <taxon>Aphelinidae</taxon>
        <taxon>Aphelininae</taxon>
        <taxon>Eretmocerus</taxon>
    </lineage>
</organism>
<gene>
    <name evidence="1" type="ORF">QAD02_006946</name>
</gene>
<name>A0ACC2N4P1_9HYME</name>
<evidence type="ECO:0000313" key="2">
    <source>
        <dbReference type="Proteomes" id="UP001239111"/>
    </source>
</evidence>
<proteinExistence type="predicted"/>
<dbReference type="EMBL" id="CM056744">
    <property type="protein sequence ID" value="KAJ8665284.1"/>
    <property type="molecule type" value="Genomic_DNA"/>
</dbReference>
<protein>
    <submittedName>
        <fullName evidence="1">Uncharacterized protein</fullName>
    </submittedName>
</protein>
<accession>A0ACC2N4P1</accession>
<evidence type="ECO:0000313" key="1">
    <source>
        <dbReference type="EMBL" id="KAJ8665284.1"/>
    </source>
</evidence>
<sequence>MLACRLGKSTSHFSRINRWSTVGLFQSNRKASTIKDESDRPIAFSQTEAAKWKAEYARVPPDERVWWTPYSVAVSMLSFMAYFFILREENDIDEMIYRPLPETLEGIDKAFPNMDFYTKPDYVKYHEDKKKKTENK</sequence>